<dbReference type="Gene3D" id="3.40.50.300">
    <property type="entry name" value="P-loop containing nucleotide triphosphate hydrolases"/>
    <property type="match status" value="1"/>
</dbReference>
<dbReference type="EMBL" id="UOEU01000337">
    <property type="protein sequence ID" value="VAW32238.1"/>
    <property type="molecule type" value="Genomic_DNA"/>
</dbReference>
<dbReference type="PANTHER" id="PTHR33844:SF1">
    <property type="entry name" value="SULFOTRANSFERASE DOMAIN-CONTAINING PROTEIN"/>
    <property type="match status" value="1"/>
</dbReference>
<proteinExistence type="predicted"/>
<feature type="domain" description="Sulfotransferase" evidence="1">
    <location>
        <begin position="116"/>
        <end position="350"/>
    </location>
</feature>
<dbReference type="InterPro" id="IPR000863">
    <property type="entry name" value="Sulfotransferase_dom"/>
</dbReference>
<dbReference type="InterPro" id="IPR027417">
    <property type="entry name" value="P-loop_NTPase"/>
</dbReference>
<dbReference type="AlphaFoldDB" id="A0A3B0UN54"/>
<sequence length="388" mass="43844">MQKILRKFVTNGRILNINKKVRSNPTAFVSLRDFDVTPGGTVSLKSIAQNPNITLYALDHFSQEAIFVETPPDVDLSQRPFLYQAQYDNAIKLVSMSYKSFFKLAEMMRQPDKQLILIHSVGRCGSTLLSTVFNNLDDVLSLSEPEAFTEIVKRREPNGRNEDEMARLLDAVLQVQCRPTNQINPAMYAIKFRSFSTVMIDLLHRVAPQSKHIFLYRNAEDRARSIARAFKTVKAGAVAMDAANLRVRTKFVPLLKSYADRAANGTLSKVEFSMLAWLSGMQRYLELHAAGVPMCAVRYEDMIAQPERIVRTLFEFCSLPTTPERLAQAVQAFERDSQQGSSLAQTNLKQNGENQLTETHLQQIQQLLTEHPTIQTSDFIVPGTIQLT</sequence>
<protein>
    <recommendedName>
        <fullName evidence="1">Sulfotransferase domain-containing protein</fullName>
    </recommendedName>
</protein>
<name>A0A3B0UN54_9ZZZZ</name>
<dbReference type="GO" id="GO:0008146">
    <property type="term" value="F:sulfotransferase activity"/>
    <property type="evidence" value="ECO:0007669"/>
    <property type="project" value="InterPro"/>
</dbReference>
<accession>A0A3B0UN54</accession>
<evidence type="ECO:0000259" key="1">
    <source>
        <dbReference type="Pfam" id="PF00685"/>
    </source>
</evidence>
<dbReference type="PANTHER" id="PTHR33844">
    <property type="entry name" value="SULFOTRANSFER_1 DOMAIN-CONTAINING PROTEIN"/>
    <property type="match status" value="1"/>
</dbReference>
<reference evidence="2" key="1">
    <citation type="submission" date="2018-06" db="EMBL/GenBank/DDBJ databases">
        <authorList>
            <person name="Zhirakovskaya E."/>
        </authorList>
    </citation>
    <scope>NUCLEOTIDE SEQUENCE</scope>
</reference>
<gene>
    <name evidence="2" type="ORF">MNBD_CHLOROFLEXI01-867</name>
</gene>
<dbReference type="SUPFAM" id="SSF52540">
    <property type="entry name" value="P-loop containing nucleoside triphosphate hydrolases"/>
    <property type="match status" value="1"/>
</dbReference>
<dbReference type="Pfam" id="PF00685">
    <property type="entry name" value="Sulfotransfer_1"/>
    <property type="match status" value="1"/>
</dbReference>
<organism evidence="2">
    <name type="scientific">hydrothermal vent metagenome</name>
    <dbReference type="NCBI Taxonomy" id="652676"/>
    <lineage>
        <taxon>unclassified sequences</taxon>
        <taxon>metagenomes</taxon>
        <taxon>ecological metagenomes</taxon>
    </lineage>
</organism>
<evidence type="ECO:0000313" key="2">
    <source>
        <dbReference type="EMBL" id="VAW32238.1"/>
    </source>
</evidence>